<dbReference type="EMBL" id="LAXJ01000002">
    <property type="protein sequence ID" value="KRS14797.1"/>
    <property type="molecule type" value="Genomic_DNA"/>
</dbReference>
<dbReference type="InterPro" id="IPR011227">
    <property type="entry name" value="UCP029730"/>
</dbReference>
<dbReference type="PIRSF" id="PIRSF029730">
    <property type="entry name" value="UCP029730"/>
    <property type="match status" value="1"/>
</dbReference>
<evidence type="ECO:0008006" key="4">
    <source>
        <dbReference type="Google" id="ProtNLM"/>
    </source>
</evidence>
<organism evidence="2 3">
    <name type="scientific">Roseovarius atlanticus</name>
    <dbReference type="NCBI Taxonomy" id="1641875"/>
    <lineage>
        <taxon>Bacteria</taxon>
        <taxon>Pseudomonadati</taxon>
        <taxon>Pseudomonadota</taxon>
        <taxon>Alphaproteobacteria</taxon>
        <taxon>Rhodobacterales</taxon>
        <taxon>Roseobacteraceae</taxon>
        <taxon>Roseovarius</taxon>
    </lineage>
</organism>
<dbReference type="STRING" id="1641875.XM53_01815"/>
<dbReference type="InterPro" id="IPR007709">
    <property type="entry name" value="N-FG_amidohydro"/>
</dbReference>
<reference evidence="2 3" key="1">
    <citation type="submission" date="2015-04" db="EMBL/GenBank/DDBJ databases">
        <title>The draft genome sequence of Roseovarius sp.R12b.</title>
        <authorList>
            <person name="Li G."/>
            <person name="Lai Q."/>
            <person name="Shao Z."/>
            <person name="Yan P."/>
        </authorList>
    </citation>
    <scope>NUCLEOTIDE SEQUENCE [LARGE SCALE GENOMIC DNA]</scope>
    <source>
        <strain evidence="2 3">R12B</strain>
    </source>
</reference>
<proteinExistence type="predicted"/>
<dbReference type="SUPFAM" id="SSF53187">
    <property type="entry name" value="Zn-dependent exopeptidases"/>
    <property type="match status" value="1"/>
</dbReference>
<protein>
    <recommendedName>
        <fullName evidence="4">N-formylglutamate amidohydrolase</fullName>
    </recommendedName>
</protein>
<evidence type="ECO:0000313" key="2">
    <source>
        <dbReference type="EMBL" id="KRS14797.1"/>
    </source>
</evidence>
<evidence type="ECO:0000313" key="3">
    <source>
        <dbReference type="Proteomes" id="UP000051295"/>
    </source>
</evidence>
<evidence type="ECO:0000256" key="1">
    <source>
        <dbReference type="SAM" id="MobiDB-lite"/>
    </source>
</evidence>
<sequence length="257" mass="27336">MSGSTTYEILSPDHGPVAQVINPDGEAPLCLVCEHASSAIPPVLDTLGLAPEHRHSHAVWDIGAEALARDLSSRLDAPLVLATVSRLVYDLNRPPEAPDAMPCQSGEIPVPGNRNLSDAKKTARTTEVYEPFHATLSDVLDGFETPPVLVTIHSFAPVWHGTPRRTQLGLLHDADASLAEAMLNAADDTLVTRLNEPYSARDGVTHTLARHATARGLTNVMIEVRNDLLGEASDVDRVAGHLATLLNTALAPKAATA</sequence>
<dbReference type="AlphaFoldDB" id="A0A0T5P0X0"/>
<keyword evidence="3" id="KW-1185">Reference proteome</keyword>
<dbReference type="PATRIC" id="fig|1641875.4.peg.1452"/>
<feature type="region of interest" description="Disordered" evidence="1">
    <location>
        <begin position="98"/>
        <end position="117"/>
    </location>
</feature>
<comment type="caution">
    <text evidence="2">The sequence shown here is derived from an EMBL/GenBank/DDBJ whole genome shotgun (WGS) entry which is preliminary data.</text>
</comment>
<accession>A0A0T5P0X0</accession>
<name>A0A0T5P0X0_9RHOB</name>
<dbReference type="Proteomes" id="UP000051295">
    <property type="component" value="Unassembled WGS sequence"/>
</dbReference>
<dbReference type="Pfam" id="PF05013">
    <property type="entry name" value="FGase"/>
    <property type="match status" value="1"/>
</dbReference>
<dbReference type="Gene3D" id="3.40.630.40">
    <property type="entry name" value="Zn-dependent exopeptidases"/>
    <property type="match status" value="1"/>
</dbReference>
<gene>
    <name evidence="2" type="ORF">XM53_01815</name>
</gene>